<proteinExistence type="predicted"/>
<sequence length="571" mass="61848">MTYLAALSVFSALFIGPAASLATRQSPAGTATVDLAKSIGPAKFLGAGFIYGWPDNGTSVDTSIPDHLARDIKFNSCRAGGAQIPAPGWAGGFDGYVERFKSALSNYRTTRKFGGDFILLPHDLWGADSVQGAGTAFPGDNGNWTESDLFLKQVAADLKANDMLEGLVFDIWNEPEISSFWARSWEQYLEFYVRAHKIIRAELPQTLISGPSFADAPTLTHDKWNSWLSAVAGNNTIPDIWSWHQISSARDLDLVVPDFNTLLVQHNLPKRPIDINEYAWPSEQTPAHSVFYLSQLERHDLRGLRANWGSGAALHDNMADLVFHNATTGSYSPNGEWYLYKYYADMVGERVATAASADAKSDVFAVVEGSGAKILAGTRTVQGTYEVVVSGLSRLGLPTEGSVQVRTHRFDWAGAKVDVGEPVDLGVANVDYSSDTLKLLVTYPTNSTAFAFELHGANYDMRPSAIFNLAAILAFGPQVFAQPLNLGNDAQIVDSSKDKLDSLQARTSIPGMVKRSEPSPKKSKPDGQCYFCKGVGGCYMSVAGKTLAFTIGAAPGLVVPQTSTHLWGRLD</sequence>
<name>A0A4P7NVH5_PYROR</name>
<feature type="chain" id="PRO_5020806699" description="Beta-xylosidase" evidence="2">
    <location>
        <begin position="21"/>
        <end position="571"/>
    </location>
</feature>
<dbReference type="Gene3D" id="3.20.20.80">
    <property type="entry name" value="Glycosidases"/>
    <property type="match status" value="1"/>
</dbReference>
<dbReference type="EMBL" id="CP034210">
    <property type="protein sequence ID" value="QBZ66531.1"/>
    <property type="molecule type" value="Genomic_DNA"/>
</dbReference>
<accession>A0A4P7NVH5</accession>
<evidence type="ECO:0000256" key="1">
    <source>
        <dbReference type="SAM" id="MobiDB-lite"/>
    </source>
</evidence>
<feature type="signal peptide" evidence="2">
    <location>
        <begin position="1"/>
        <end position="20"/>
    </location>
</feature>
<reference evidence="3 4" key="1">
    <citation type="journal article" date="2019" name="Mol. Biol. Evol.">
        <title>Blast fungal genomes show frequent chromosomal changes, gene gains and losses, and effector gene turnover.</title>
        <authorList>
            <person name="Gomez Luciano L.B."/>
            <person name="Jason Tsai I."/>
            <person name="Chuma I."/>
            <person name="Tosa Y."/>
            <person name="Chen Y.H."/>
            <person name="Li J.Y."/>
            <person name="Li M.Y."/>
            <person name="Jade Lu M.Y."/>
            <person name="Nakayashiki H."/>
            <person name="Li W.H."/>
        </authorList>
    </citation>
    <scope>NUCLEOTIDE SEQUENCE [LARGE SCALE GENOMIC DNA]</scope>
    <source>
        <strain evidence="3">MZ5-1-6</strain>
    </source>
</reference>
<dbReference type="AlphaFoldDB" id="A0A4P7NVH5"/>
<evidence type="ECO:0000256" key="2">
    <source>
        <dbReference type="SAM" id="SignalP"/>
    </source>
</evidence>
<dbReference type="InterPro" id="IPR017853">
    <property type="entry name" value="GH"/>
</dbReference>
<evidence type="ECO:0008006" key="5">
    <source>
        <dbReference type="Google" id="ProtNLM"/>
    </source>
</evidence>
<evidence type="ECO:0000313" key="3">
    <source>
        <dbReference type="EMBL" id="QBZ66531.1"/>
    </source>
</evidence>
<keyword evidence="2" id="KW-0732">Signal</keyword>
<feature type="region of interest" description="Disordered" evidence="1">
    <location>
        <begin position="507"/>
        <end position="526"/>
    </location>
</feature>
<organism evidence="3 4">
    <name type="scientific">Pyricularia oryzae</name>
    <name type="common">Rice blast fungus</name>
    <name type="synonym">Magnaporthe oryzae</name>
    <dbReference type="NCBI Taxonomy" id="318829"/>
    <lineage>
        <taxon>Eukaryota</taxon>
        <taxon>Fungi</taxon>
        <taxon>Dikarya</taxon>
        <taxon>Ascomycota</taxon>
        <taxon>Pezizomycotina</taxon>
        <taxon>Sordariomycetes</taxon>
        <taxon>Sordariomycetidae</taxon>
        <taxon>Magnaporthales</taxon>
        <taxon>Pyriculariaceae</taxon>
        <taxon>Pyricularia</taxon>
    </lineage>
</organism>
<gene>
    <name evidence="3" type="ORF">PoMZ_13510</name>
</gene>
<evidence type="ECO:0000313" key="4">
    <source>
        <dbReference type="Proteomes" id="UP000294847"/>
    </source>
</evidence>
<protein>
    <recommendedName>
        <fullName evidence="5">Beta-xylosidase</fullName>
    </recommendedName>
</protein>
<dbReference type="Proteomes" id="UP000294847">
    <property type="component" value="Chromosome 7"/>
</dbReference>
<feature type="compositionally biased region" description="Basic and acidic residues" evidence="1">
    <location>
        <begin position="514"/>
        <end position="525"/>
    </location>
</feature>
<dbReference type="SUPFAM" id="SSF51445">
    <property type="entry name" value="(Trans)glycosidases"/>
    <property type="match status" value="1"/>
</dbReference>